<dbReference type="AlphaFoldDB" id="A0AAE3FSQ8"/>
<protein>
    <submittedName>
        <fullName evidence="1">Uncharacterized protein</fullName>
    </submittedName>
</protein>
<evidence type="ECO:0000313" key="1">
    <source>
        <dbReference type="EMBL" id="MCL9813874.1"/>
    </source>
</evidence>
<gene>
    <name evidence="1" type="ORF">AArcSt11_09445</name>
</gene>
<comment type="caution">
    <text evidence="1">The sequence shown here is derived from an EMBL/GenBank/DDBJ whole genome shotgun (WGS) entry which is preliminary data.</text>
</comment>
<dbReference type="EMBL" id="JAKRVY010000004">
    <property type="protein sequence ID" value="MCL9813874.1"/>
    <property type="molecule type" value="Genomic_DNA"/>
</dbReference>
<reference evidence="1 2" key="1">
    <citation type="journal article" date="2022" name="Syst. Appl. Microbiol.">
        <title>Natronocalculus amylovorans gen. nov., sp. nov., and Natranaeroarchaeum aerophilus sp. nov., dominant culturable amylolytic natronoarchaea from hypersaline soda lakes in southwestern Siberia.</title>
        <authorList>
            <person name="Sorokin D.Y."/>
            <person name="Elcheninov A.G."/>
            <person name="Khizhniak T.V."/>
            <person name="Koenen M."/>
            <person name="Bale N.J."/>
            <person name="Damste J.S.S."/>
            <person name="Kublanov I.V."/>
        </authorList>
    </citation>
    <scope>NUCLEOTIDE SEQUENCE [LARGE SCALE GENOMIC DNA]</scope>
    <source>
        <strain evidence="1 2">AArc-St1-1</strain>
    </source>
</reference>
<proteinExistence type="predicted"/>
<evidence type="ECO:0000313" key="2">
    <source>
        <dbReference type="Proteomes" id="UP001202674"/>
    </source>
</evidence>
<keyword evidence="2" id="KW-1185">Reference proteome</keyword>
<dbReference type="RefSeq" id="WP_250596574.1">
    <property type="nucleotide sequence ID" value="NZ_JAKRVY010000004.1"/>
</dbReference>
<name>A0AAE3FSQ8_9EURY</name>
<dbReference type="Proteomes" id="UP001202674">
    <property type="component" value="Unassembled WGS sequence"/>
</dbReference>
<sequence>MSGPHELTPEQIIEDEQGPDVLTASDLLADHVEAGTQEPEAAPKCPRDDWLWLDKEKLDRKEIVAAQSRS</sequence>
<accession>A0AAE3FSQ8</accession>
<organism evidence="1 2">
    <name type="scientific">Natranaeroarchaeum aerophilus</name>
    <dbReference type="NCBI Taxonomy" id="2917711"/>
    <lineage>
        <taxon>Archaea</taxon>
        <taxon>Methanobacteriati</taxon>
        <taxon>Methanobacteriota</taxon>
        <taxon>Stenosarchaea group</taxon>
        <taxon>Halobacteria</taxon>
        <taxon>Halobacteriales</taxon>
        <taxon>Natronoarchaeaceae</taxon>
        <taxon>Natranaeroarchaeum</taxon>
    </lineage>
</organism>